<dbReference type="Pfam" id="PF00001">
    <property type="entry name" value="7tm_1"/>
    <property type="match status" value="1"/>
</dbReference>
<dbReference type="RefSeq" id="XP_003740874.3">
    <property type="nucleotide sequence ID" value="XM_003740826.3"/>
</dbReference>
<feature type="compositionally biased region" description="Polar residues" evidence="10">
    <location>
        <begin position="407"/>
        <end position="419"/>
    </location>
</feature>
<feature type="chain" id="PRO_5042610198" description="Thyrotropin-releasing hormone receptor" evidence="12">
    <location>
        <begin position="23"/>
        <end position="463"/>
    </location>
</feature>
<proteinExistence type="inferred from homology"/>
<evidence type="ECO:0000256" key="1">
    <source>
        <dbReference type="ARBA" id="ARBA00004100"/>
    </source>
</evidence>
<dbReference type="PANTHER" id="PTHR46061">
    <property type="entry name" value="THYROTROPIN-RELEASING HORMONE RECEPTOR"/>
    <property type="match status" value="1"/>
</dbReference>
<keyword evidence="12" id="KW-0732">Signal</keyword>
<evidence type="ECO:0000313" key="14">
    <source>
        <dbReference type="Proteomes" id="UP000694867"/>
    </source>
</evidence>
<comment type="similarity">
    <text evidence="3 9">Belongs to the G-protein coupled receptor 1 family.</text>
</comment>
<dbReference type="PROSITE" id="PS00237">
    <property type="entry name" value="G_PROTEIN_RECEP_F1_1"/>
    <property type="match status" value="1"/>
</dbReference>
<reference evidence="15" key="1">
    <citation type="submission" date="2025-08" db="UniProtKB">
        <authorList>
            <consortium name="RefSeq"/>
        </authorList>
    </citation>
    <scope>IDENTIFICATION</scope>
</reference>
<dbReference type="PANTHER" id="PTHR46061:SF3">
    <property type="entry name" value="THYROTROPIN-RELEASING HORMONE RECEPTOR"/>
    <property type="match status" value="1"/>
</dbReference>
<evidence type="ECO:0000256" key="12">
    <source>
        <dbReference type="SAM" id="SignalP"/>
    </source>
</evidence>
<evidence type="ECO:0000256" key="9">
    <source>
        <dbReference type="RuleBase" id="RU000688"/>
    </source>
</evidence>
<dbReference type="CDD" id="cd14995">
    <property type="entry name" value="7tmA_TRH-R"/>
    <property type="match status" value="1"/>
</dbReference>
<organism evidence="14 15">
    <name type="scientific">Galendromus occidentalis</name>
    <name type="common">western predatory mite</name>
    <dbReference type="NCBI Taxonomy" id="34638"/>
    <lineage>
        <taxon>Eukaryota</taxon>
        <taxon>Metazoa</taxon>
        <taxon>Ecdysozoa</taxon>
        <taxon>Arthropoda</taxon>
        <taxon>Chelicerata</taxon>
        <taxon>Arachnida</taxon>
        <taxon>Acari</taxon>
        <taxon>Parasitiformes</taxon>
        <taxon>Mesostigmata</taxon>
        <taxon>Gamasina</taxon>
        <taxon>Phytoseioidea</taxon>
        <taxon>Phytoseiidae</taxon>
        <taxon>Typhlodrominae</taxon>
        <taxon>Galendromus</taxon>
    </lineage>
</organism>
<feature type="transmembrane region" description="Helical" evidence="11">
    <location>
        <begin position="68"/>
        <end position="95"/>
    </location>
</feature>
<dbReference type="InterPro" id="IPR000276">
    <property type="entry name" value="GPCR_Rhodpsn"/>
</dbReference>
<comment type="subcellular location">
    <subcellularLocation>
        <location evidence="2">Membrane</location>
    </subcellularLocation>
</comment>
<keyword evidence="9" id="KW-0807">Transducer</keyword>
<evidence type="ECO:0000256" key="10">
    <source>
        <dbReference type="SAM" id="MobiDB-lite"/>
    </source>
</evidence>
<dbReference type="GO" id="GO:0004997">
    <property type="term" value="F:thyrotropin-releasing hormone receptor activity"/>
    <property type="evidence" value="ECO:0007669"/>
    <property type="project" value="InterPro"/>
</dbReference>
<gene>
    <name evidence="15" type="primary">LOC100907129</name>
</gene>
<dbReference type="Proteomes" id="UP000694867">
    <property type="component" value="Unplaced"/>
</dbReference>
<comment type="function">
    <text evidence="1">Receptor for thyrotropin-releasing hormone (TRH). Upon ligand binding, this G-protein-coupled receptor triggers activation of the phosphatidylinositol (IP3)-calcium-protein kinase C (PKC) pathway.</text>
</comment>
<keyword evidence="14" id="KW-1185">Reference proteome</keyword>
<dbReference type="GeneID" id="100907129"/>
<keyword evidence="5 9" id="KW-0812">Transmembrane</keyword>
<keyword evidence="6 11" id="KW-1133">Transmembrane helix</keyword>
<keyword evidence="9" id="KW-0297">G-protein coupled receptor</keyword>
<dbReference type="PROSITE" id="PS50262">
    <property type="entry name" value="G_PROTEIN_RECEP_F1_2"/>
    <property type="match status" value="1"/>
</dbReference>
<feature type="transmembrane region" description="Helical" evidence="11">
    <location>
        <begin position="107"/>
        <end position="127"/>
    </location>
</feature>
<dbReference type="KEGG" id="goe:100907129"/>
<evidence type="ECO:0000256" key="4">
    <source>
        <dbReference type="ARBA" id="ARBA00018873"/>
    </source>
</evidence>
<evidence type="ECO:0000259" key="13">
    <source>
        <dbReference type="PROSITE" id="PS50262"/>
    </source>
</evidence>
<dbReference type="SMART" id="SM01381">
    <property type="entry name" value="7TM_GPCR_Srsx"/>
    <property type="match status" value="1"/>
</dbReference>
<feature type="transmembrane region" description="Helical" evidence="11">
    <location>
        <begin position="191"/>
        <end position="209"/>
    </location>
</feature>
<dbReference type="InterPro" id="IPR002120">
    <property type="entry name" value="TRH_rcpt_1"/>
</dbReference>
<feature type="transmembrane region" description="Helical" evidence="11">
    <location>
        <begin position="237"/>
        <end position="263"/>
    </location>
</feature>
<dbReference type="PRINTS" id="PR00237">
    <property type="entry name" value="GPCRRHODOPSN"/>
</dbReference>
<protein>
    <recommendedName>
        <fullName evidence="4">Thyrotropin-releasing hormone receptor</fullName>
    </recommendedName>
    <alternativeName>
        <fullName evidence="8">Thyroliberin receptor</fullName>
    </alternativeName>
</protein>
<dbReference type="SUPFAM" id="SSF81321">
    <property type="entry name" value="Family A G protein-coupled receptor-like"/>
    <property type="match status" value="1"/>
</dbReference>
<feature type="transmembrane region" description="Helical" evidence="11">
    <location>
        <begin position="147"/>
        <end position="171"/>
    </location>
</feature>
<evidence type="ECO:0000256" key="6">
    <source>
        <dbReference type="ARBA" id="ARBA00022989"/>
    </source>
</evidence>
<evidence type="ECO:0000256" key="2">
    <source>
        <dbReference type="ARBA" id="ARBA00004370"/>
    </source>
</evidence>
<feature type="transmembrane region" description="Helical" evidence="11">
    <location>
        <begin position="298"/>
        <end position="319"/>
    </location>
</feature>
<name>A0AAJ6QQT7_9ACAR</name>
<feature type="region of interest" description="Disordered" evidence="10">
    <location>
        <begin position="387"/>
        <end position="463"/>
    </location>
</feature>
<dbReference type="InterPro" id="IPR017452">
    <property type="entry name" value="GPCR_Rhodpsn_7TM"/>
</dbReference>
<dbReference type="GO" id="GO:0016020">
    <property type="term" value="C:membrane"/>
    <property type="evidence" value="ECO:0007669"/>
    <property type="project" value="UniProtKB-SubCell"/>
</dbReference>
<sequence length="463" mass="51741">MNTSFWCGVFLLFALSVRPGSCCVPSEAMNETLDGDNCDDVANLTFGNRSRDRDHIMVREPRYMPIEYTVFGTATMGIIFIVGVFGNVMVVLVVLQTRSMHTPTNCYLVSLSVADLMVLLSSIPNEIMAQYILEDEWVWGSAGCRIFIFAQYLGINASALSITAFTVERYIAICLPMKAQTMCTVKRAKKIILCVWLFASCYCAPWLFFLTTTRPIHYRGFESYFKETCTFSLARSFYIHFFFADFILFYVVPLIVSCVLYGLMARVLFNTDIASATKANGDTKTNTNNSSRIQVVKMLIVVVVLFATLWLPYRILLVYNSFAKKPYLELWHLMFCKTLIYVNSAINPILYNAMSVKFRRAFRRTLSCGKHRGASCTAINNNVGHRAGGQLQENSGSHNPAGGRSPGNRSTLSYNHSTASSGTMRLSTTTTLLASSIKSSSGRGSPATVCRPVRKPDLLQQML</sequence>
<evidence type="ECO:0000313" key="15">
    <source>
        <dbReference type="RefSeq" id="XP_003740874.3"/>
    </source>
</evidence>
<feature type="signal peptide" evidence="12">
    <location>
        <begin position="1"/>
        <end position="22"/>
    </location>
</feature>
<accession>A0AAJ6QQT7</accession>
<dbReference type="PRINTS" id="PR00751">
    <property type="entry name" value="THYROLIBRINR"/>
</dbReference>
<feature type="domain" description="G-protein coupled receptors family 1 profile" evidence="13">
    <location>
        <begin position="86"/>
        <end position="351"/>
    </location>
</feature>
<evidence type="ECO:0000256" key="8">
    <source>
        <dbReference type="ARBA" id="ARBA00032251"/>
    </source>
</evidence>
<feature type="compositionally biased region" description="Low complexity" evidence="10">
    <location>
        <begin position="420"/>
        <end position="445"/>
    </location>
</feature>
<evidence type="ECO:0000256" key="7">
    <source>
        <dbReference type="ARBA" id="ARBA00023136"/>
    </source>
</evidence>
<evidence type="ECO:0000256" key="5">
    <source>
        <dbReference type="ARBA" id="ARBA00022692"/>
    </source>
</evidence>
<evidence type="ECO:0000256" key="11">
    <source>
        <dbReference type="SAM" id="Phobius"/>
    </source>
</evidence>
<keyword evidence="7 11" id="KW-0472">Membrane</keyword>
<dbReference type="AlphaFoldDB" id="A0AAJ6QQT7"/>
<dbReference type="Gene3D" id="1.20.1070.10">
    <property type="entry name" value="Rhodopsin 7-helix transmembrane proteins"/>
    <property type="match status" value="1"/>
</dbReference>
<keyword evidence="9" id="KW-0675">Receptor</keyword>
<dbReference type="PRINTS" id="PR01846">
    <property type="entry name" value="TRHRFAMILY"/>
</dbReference>
<feature type="transmembrane region" description="Helical" evidence="11">
    <location>
        <begin position="331"/>
        <end position="354"/>
    </location>
</feature>
<evidence type="ECO:0000256" key="3">
    <source>
        <dbReference type="ARBA" id="ARBA00010663"/>
    </source>
</evidence>